<dbReference type="InterPro" id="IPR002938">
    <property type="entry name" value="FAD-bd"/>
</dbReference>
<feature type="domain" description="FAD-binding" evidence="7">
    <location>
        <begin position="332"/>
        <end position="404"/>
    </location>
</feature>
<evidence type="ECO:0000259" key="7">
    <source>
        <dbReference type="Pfam" id="PF01494"/>
    </source>
</evidence>
<name>A0A9P9AXI6_9HYPO</name>
<evidence type="ECO:0000256" key="1">
    <source>
        <dbReference type="ARBA" id="ARBA00007992"/>
    </source>
</evidence>
<gene>
    <name evidence="8" type="ORF">B0T10DRAFT_182486</name>
</gene>
<dbReference type="PANTHER" id="PTHR13789">
    <property type="entry name" value="MONOOXYGENASE"/>
    <property type="match status" value="1"/>
</dbReference>
<feature type="domain" description="FAD-binding" evidence="7">
    <location>
        <begin position="71"/>
        <end position="188"/>
    </location>
</feature>
<evidence type="ECO:0000256" key="5">
    <source>
        <dbReference type="ARBA" id="ARBA00023033"/>
    </source>
</evidence>
<feature type="region of interest" description="Disordered" evidence="6">
    <location>
        <begin position="436"/>
        <end position="461"/>
    </location>
</feature>
<dbReference type="PRINTS" id="PR00420">
    <property type="entry name" value="RNGMNOXGNASE"/>
</dbReference>
<keyword evidence="9" id="KW-1185">Reference proteome</keyword>
<dbReference type="AlphaFoldDB" id="A0A9P9AXI6"/>
<keyword evidence="3" id="KW-0274">FAD</keyword>
<keyword evidence="2" id="KW-0285">Flavoprotein</keyword>
<dbReference type="GO" id="GO:0004497">
    <property type="term" value="F:monooxygenase activity"/>
    <property type="evidence" value="ECO:0007669"/>
    <property type="project" value="UniProtKB-KW"/>
</dbReference>
<comment type="similarity">
    <text evidence="1">Belongs to the paxM FAD-dependent monooxygenase family.</text>
</comment>
<dbReference type="Pfam" id="PF01494">
    <property type="entry name" value="FAD_binding_3"/>
    <property type="match status" value="2"/>
</dbReference>
<evidence type="ECO:0000256" key="2">
    <source>
        <dbReference type="ARBA" id="ARBA00022630"/>
    </source>
</evidence>
<dbReference type="InterPro" id="IPR036188">
    <property type="entry name" value="FAD/NAD-bd_sf"/>
</dbReference>
<dbReference type="InterPro" id="IPR050493">
    <property type="entry name" value="FAD-dep_Monooxygenase_BioMet"/>
</dbReference>
<protein>
    <recommendedName>
        <fullName evidence="7">FAD-binding domain-containing protein</fullName>
    </recommendedName>
</protein>
<evidence type="ECO:0000313" key="9">
    <source>
        <dbReference type="Proteomes" id="UP000777438"/>
    </source>
</evidence>
<dbReference type="OrthoDB" id="16820at2759"/>
<organism evidence="8 9">
    <name type="scientific">Thelonectria olida</name>
    <dbReference type="NCBI Taxonomy" id="1576542"/>
    <lineage>
        <taxon>Eukaryota</taxon>
        <taxon>Fungi</taxon>
        <taxon>Dikarya</taxon>
        <taxon>Ascomycota</taxon>
        <taxon>Pezizomycotina</taxon>
        <taxon>Sordariomycetes</taxon>
        <taxon>Hypocreomycetidae</taxon>
        <taxon>Hypocreales</taxon>
        <taxon>Nectriaceae</taxon>
        <taxon>Thelonectria</taxon>
    </lineage>
</organism>
<dbReference type="SUPFAM" id="SSF51905">
    <property type="entry name" value="FAD/NAD(P)-binding domain"/>
    <property type="match status" value="1"/>
</dbReference>
<reference evidence="8 9" key="1">
    <citation type="journal article" date="2021" name="Nat. Commun.">
        <title>Genetic determinants of endophytism in the Arabidopsis root mycobiome.</title>
        <authorList>
            <person name="Mesny F."/>
            <person name="Miyauchi S."/>
            <person name="Thiergart T."/>
            <person name="Pickel B."/>
            <person name="Atanasova L."/>
            <person name="Karlsson M."/>
            <person name="Huettel B."/>
            <person name="Barry K.W."/>
            <person name="Haridas S."/>
            <person name="Chen C."/>
            <person name="Bauer D."/>
            <person name="Andreopoulos W."/>
            <person name="Pangilinan J."/>
            <person name="LaButti K."/>
            <person name="Riley R."/>
            <person name="Lipzen A."/>
            <person name="Clum A."/>
            <person name="Drula E."/>
            <person name="Henrissat B."/>
            <person name="Kohler A."/>
            <person name="Grigoriev I.V."/>
            <person name="Martin F.M."/>
            <person name="Hacquard S."/>
        </authorList>
    </citation>
    <scope>NUCLEOTIDE SEQUENCE [LARGE SCALE GENOMIC DNA]</scope>
    <source>
        <strain evidence="8 9">MPI-CAGE-CH-0241</strain>
    </source>
</reference>
<dbReference type="Proteomes" id="UP000777438">
    <property type="component" value="Unassembled WGS sequence"/>
</dbReference>
<dbReference type="Gene3D" id="3.50.50.60">
    <property type="entry name" value="FAD/NAD(P)-binding domain"/>
    <property type="match status" value="1"/>
</dbReference>
<comment type="caution">
    <text evidence="8">The sequence shown here is derived from an EMBL/GenBank/DDBJ whole genome shotgun (WGS) entry which is preliminary data.</text>
</comment>
<proteinExistence type="inferred from homology"/>
<evidence type="ECO:0000256" key="4">
    <source>
        <dbReference type="ARBA" id="ARBA00023002"/>
    </source>
</evidence>
<evidence type="ECO:0000256" key="3">
    <source>
        <dbReference type="ARBA" id="ARBA00022827"/>
    </source>
</evidence>
<evidence type="ECO:0000313" key="8">
    <source>
        <dbReference type="EMBL" id="KAH6897324.1"/>
    </source>
</evidence>
<dbReference type="EMBL" id="JAGPYM010000003">
    <property type="protein sequence ID" value="KAH6897324.1"/>
    <property type="molecule type" value="Genomic_DNA"/>
</dbReference>
<evidence type="ECO:0000256" key="6">
    <source>
        <dbReference type="SAM" id="MobiDB-lite"/>
    </source>
</evidence>
<keyword evidence="5" id="KW-0503">Monooxygenase</keyword>
<accession>A0A9P9AXI6</accession>
<keyword evidence="4" id="KW-0560">Oxidoreductase</keyword>
<sequence>MTPRKTIAIIGSAIAGPTLALQILSNSVLRSAFRPVLFDQAAAPGLEGHNEKNRAGASVGVFANGLYPLYRLGLENVVRERGYECGHLTTWSCDYAGGRKRLNSQANAMWSHDLQTGVMYFERRALQSLLVEKVKQLGGDVFWAKKTTGFDRLTNGQTRVNFADGTEVYADLLVGADGGFSSVRKFILEQRNSATAADRWLPDFMGLTGFYAVSAAAKAKGAPAQFSDSHLIWLDKGFLASGPCPDGKIRWDLVLPEKAPPSSSPPIETVPESPTGAERWQSAIIPSQYPYNSTVDILRKHNHVFHPYAGTLESLFGSANRIIRTPLRQRVWAQDEIQHNNVVLVGDAARLMLPTSGQGTGFAIEDATVLARELLKHASAPKSNTIREALEAYANARVPRSKKMGFMAKFAASMSTSDGLFWRGLRYYSSKLQPDRLDASKSKKKDPWPFNERLDVQDKST</sequence>
<dbReference type="GO" id="GO:0071949">
    <property type="term" value="F:FAD binding"/>
    <property type="evidence" value="ECO:0007669"/>
    <property type="project" value="InterPro"/>
</dbReference>
<dbReference type="PANTHER" id="PTHR13789:SF309">
    <property type="entry name" value="PUTATIVE (AFU_ORTHOLOGUE AFUA_6G14510)-RELATED"/>
    <property type="match status" value="1"/>
</dbReference>